<evidence type="ECO:0000313" key="3">
    <source>
        <dbReference type="EMBL" id="MBB0244808.1"/>
    </source>
</evidence>
<accession>A0A7W3TDK7</accession>
<protein>
    <recommendedName>
        <fullName evidence="2">Phosphodiester glycosidase domain-containing protein</fullName>
    </recommendedName>
</protein>
<gene>
    <name evidence="3" type="ORF">FNQ90_11995</name>
</gene>
<comment type="caution">
    <text evidence="3">The sequence shown here is derived from an EMBL/GenBank/DDBJ whole genome shotgun (WGS) entry which is preliminary data.</text>
</comment>
<dbReference type="InterPro" id="IPR018711">
    <property type="entry name" value="NAGPA"/>
</dbReference>
<keyword evidence="4" id="KW-1185">Reference proteome</keyword>
<dbReference type="EMBL" id="VKHT01000319">
    <property type="protein sequence ID" value="MBB0244808.1"/>
    <property type="molecule type" value="Genomic_DNA"/>
</dbReference>
<organism evidence="3 4">
    <name type="scientific">Streptomyces alkaliphilus</name>
    <dbReference type="NCBI Taxonomy" id="1472722"/>
    <lineage>
        <taxon>Bacteria</taxon>
        <taxon>Bacillati</taxon>
        <taxon>Actinomycetota</taxon>
        <taxon>Actinomycetes</taxon>
        <taxon>Kitasatosporales</taxon>
        <taxon>Streptomycetaceae</taxon>
        <taxon>Streptomyces</taxon>
    </lineage>
</organism>
<feature type="domain" description="Phosphodiester glycosidase" evidence="2">
    <location>
        <begin position="228"/>
        <end position="405"/>
    </location>
</feature>
<dbReference type="Proteomes" id="UP000538929">
    <property type="component" value="Unassembled WGS sequence"/>
</dbReference>
<dbReference type="PANTHER" id="PTHR40446:SF2">
    <property type="entry name" value="N-ACETYLGLUCOSAMINE-1-PHOSPHODIESTER ALPHA-N-ACETYLGLUCOSAMINIDASE"/>
    <property type="match status" value="1"/>
</dbReference>
<feature type="region of interest" description="Disordered" evidence="1">
    <location>
        <begin position="425"/>
        <end position="444"/>
    </location>
</feature>
<evidence type="ECO:0000313" key="4">
    <source>
        <dbReference type="Proteomes" id="UP000538929"/>
    </source>
</evidence>
<dbReference type="RefSeq" id="WP_182606378.1">
    <property type="nucleotide sequence ID" value="NZ_VKHT01000319.1"/>
</dbReference>
<sequence>MHDRARRRGARPRSLLTAAAFTALALGLLPSGLPAELTVSAAADAPRTSGGAPAVLPASPPVVPGARLTGIQAAQPDGTASVFVLTLDLTEDLRVDYLGAPRVAGTAPLEDLVAVHDPGADRVTVAAVNADFFDISRTGAPLGAGVREGELLHSASPGRREAVGFDHDGAGRMIEVLFEGKAITARGVLPLNGYNAARLPVDGIGLYGPEWGPVNRSPVVERSQDVVEVEFRDGLVTAVNEGAGEGPIPDGGGLLMGRGAGAEALGSLVVGESVAPVFSARTSEGGPLPRTVVGGQEPLVVGGVPLNWDGAPNNVTAPRTAVGFSADGTEMYLVTVDGRQEHTVGMTLTALASFMAELGAREALNLDGGGSTTLLARAPGAASVRVVNMPSGGAQRPVPNGLAITAPNGGGAPPGIRVETVSVGEDGGSVEREESPEVAAVAAR</sequence>
<dbReference type="Pfam" id="PF09992">
    <property type="entry name" value="NAGPA"/>
    <property type="match status" value="1"/>
</dbReference>
<evidence type="ECO:0000256" key="1">
    <source>
        <dbReference type="SAM" id="MobiDB-lite"/>
    </source>
</evidence>
<dbReference type="AlphaFoldDB" id="A0A7W3TDK7"/>
<name>A0A7W3TDK7_9ACTN</name>
<dbReference type="PANTHER" id="PTHR40446">
    <property type="entry name" value="N-ACETYLGLUCOSAMINE-1-PHOSPHODIESTER ALPHA-N-ACETYLGLUCOSAMINIDASE"/>
    <property type="match status" value="1"/>
</dbReference>
<proteinExistence type="predicted"/>
<evidence type="ECO:0000259" key="2">
    <source>
        <dbReference type="Pfam" id="PF09992"/>
    </source>
</evidence>
<reference evidence="4" key="1">
    <citation type="submission" date="2019-10" db="EMBL/GenBank/DDBJ databases">
        <title>Streptomyces sp. nov., a novel actinobacterium isolated from alkaline environment.</title>
        <authorList>
            <person name="Golinska P."/>
        </authorList>
    </citation>
    <scope>NUCLEOTIDE SEQUENCE [LARGE SCALE GENOMIC DNA]</scope>
    <source>
        <strain evidence="4">DSM 42118</strain>
    </source>
</reference>